<dbReference type="InterPro" id="IPR045659">
    <property type="entry name" value="LptD_2"/>
</dbReference>
<dbReference type="Proteomes" id="UP001236663">
    <property type="component" value="Unassembled WGS sequence"/>
</dbReference>
<dbReference type="PANTHER" id="PTHR30189">
    <property type="entry name" value="LPS-ASSEMBLY PROTEIN"/>
    <property type="match status" value="1"/>
</dbReference>
<organism evidence="2 3">
    <name type="scientific">Cyclobacterium jeungdonense</name>
    <dbReference type="NCBI Taxonomy" id="708087"/>
    <lineage>
        <taxon>Bacteria</taxon>
        <taxon>Pseudomonadati</taxon>
        <taxon>Bacteroidota</taxon>
        <taxon>Cytophagia</taxon>
        <taxon>Cytophagales</taxon>
        <taxon>Cyclobacteriaceae</taxon>
        <taxon>Cyclobacterium</taxon>
    </lineage>
</organism>
<evidence type="ECO:0000313" key="2">
    <source>
        <dbReference type="EMBL" id="MDN3686857.1"/>
    </source>
</evidence>
<dbReference type="RefSeq" id="WP_163384195.1">
    <property type="nucleotide sequence ID" value="NZ_JAUFQS010000004.1"/>
</dbReference>
<reference evidence="3" key="1">
    <citation type="journal article" date="2019" name="Int. J. Syst. Evol. Microbiol.">
        <title>The Global Catalogue of Microorganisms (GCM) 10K type strain sequencing project: providing services to taxonomists for standard genome sequencing and annotation.</title>
        <authorList>
            <consortium name="The Broad Institute Genomics Platform"/>
            <consortium name="The Broad Institute Genome Sequencing Center for Infectious Disease"/>
            <person name="Wu L."/>
            <person name="Ma J."/>
        </authorList>
    </citation>
    <scope>NUCLEOTIDE SEQUENCE [LARGE SCALE GENOMIC DNA]</scope>
    <source>
        <strain evidence="3">CECT 7706</strain>
    </source>
</reference>
<dbReference type="PANTHER" id="PTHR30189:SF1">
    <property type="entry name" value="LPS-ASSEMBLY PROTEIN LPTD"/>
    <property type="match status" value="1"/>
</dbReference>
<accession>A0ABT8C437</accession>
<dbReference type="Pfam" id="PF19838">
    <property type="entry name" value="LptD_2"/>
    <property type="match status" value="1"/>
</dbReference>
<proteinExistence type="predicted"/>
<evidence type="ECO:0000259" key="1">
    <source>
        <dbReference type="Pfam" id="PF19838"/>
    </source>
</evidence>
<comment type="caution">
    <text evidence="2">The sequence shown here is derived from an EMBL/GenBank/DDBJ whole genome shotgun (WGS) entry which is preliminary data.</text>
</comment>
<dbReference type="InterPro" id="IPR050218">
    <property type="entry name" value="LptD"/>
</dbReference>
<sequence>MLTLFGQAVFGQETEKSRSGELDLAAPDSLIRPAVEPDTLLPSLPDSVLQISPEELDAAIQEEIGDIATTINYYAEDSIVSDFAQNKVFLYKQAWFEYGNIRLDADYIIIDWENSELFASGLEDSTGVVQGTPVFKEGNSIYEIRKQMRYNFESQKAIISDVVTQQDEGLLRGETVKKTKDGSVYLSNGFYTTCDLVEPHWHISSSKIKSVRGKHIISGPFNLYFNNIPTPLGLPFGVIPDTPEEQTSGIIFPSYGEEQRRGFFLRDFGYYFAFNDYIHTRVTGEIFSKGGYGLKTASVYNKRYRFRGGLNIDYQKFQSPETAEQPLEYDAFWFRWNHNPETRGNSRFSAAANFGTKSYNNNILNPGNFQQTQQSDFSSNISYSKTFSGTPFSMSANLRHSQNQVTDEVNLLLPDVAVNMNRQNPFRNIRFEPLKTLNIAWNFNAQNSINNRITPELGVDPDLQQQFEELGQPTAPDVLPFTFANLPQLLRDADNGFRHTVPISSNFSLFRFFTGTASMNFTEIWYLDRINYYYNPAEERLDRILENGFNRINYYNSSFNLATNIYGFYTFKEGSKIEAIRHHIQPTFGFTSTPDFSDPKYGYYQEVQINSSGRMQRLSRYQGFIYGGAPMGESKALSINIRNQVEAKVRTESDTAEAETKKIPILQTLNVSTSYNFAVDSFNLAPLNFNTRTSLFDKKLSVNLSANFDPYATRTFTNGESKVTRRISEYAWNNGQGLGTIRRASLNINGSLNPSKTEQSPGEVRDELTNEFLNQGGQMNDFVENEINRIANDPSQYIDWSIPWNMNFSYNLSYNKAPSGTSNITQAVNISGDLSLSDKWKINFNSGYDVAAARITQTMIGIARDLHCWQMNVNWVPFGRFTSYNIDIRVKSNILRDLKVSRRRSFFDNF</sequence>
<name>A0ABT8C437_9BACT</name>
<dbReference type="EMBL" id="JAUFQS010000004">
    <property type="protein sequence ID" value="MDN3686857.1"/>
    <property type="molecule type" value="Genomic_DNA"/>
</dbReference>
<feature type="domain" description="LPS-assembly protein LptD central" evidence="1">
    <location>
        <begin position="216"/>
        <end position="711"/>
    </location>
</feature>
<protein>
    <submittedName>
        <fullName evidence="2">LPS assembly protein LptD</fullName>
    </submittedName>
</protein>
<keyword evidence="3" id="KW-1185">Reference proteome</keyword>
<gene>
    <name evidence="2" type="ORF">QWZ15_03345</name>
</gene>
<evidence type="ECO:0000313" key="3">
    <source>
        <dbReference type="Proteomes" id="UP001236663"/>
    </source>
</evidence>